<evidence type="ECO:0000259" key="1">
    <source>
        <dbReference type="PROSITE" id="PS50206"/>
    </source>
</evidence>
<dbReference type="GO" id="GO:0004792">
    <property type="term" value="F:thiosulfate-cyanide sulfurtransferase activity"/>
    <property type="evidence" value="ECO:0007669"/>
    <property type="project" value="UniProtKB-EC"/>
</dbReference>
<dbReference type="Proteomes" id="UP000319976">
    <property type="component" value="Chromosome"/>
</dbReference>
<dbReference type="AlphaFoldDB" id="A0A517TBV5"/>
<organism evidence="2 3">
    <name type="scientific">Calycomorphotria hydatis</name>
    <dbReference type="NCBI Taxonomy" id="2528027"/>
    <lineage>
        <taxon>Bacteria</taxon>
        <taxon>Pseudomonadati</taxon>
        <taxon>Planctomycetota</taxon>
        <taxon>Planctomycetia</taxon>
        <taxon>Planctomycetales</taxon>
        <taxon>Planctomycetaceae</taxon>
        <taxon>Calycomorphotria</taxon>
    </lineage>
</organism>
<dbReference type="Gene3D" id="3.40.250.10">
    <property type="entry name" value="Rhodanese-like domain"/>
    <property type="match status" value="1"/>
</dbReference>
<evidence type="ECO:0000313" key="2">
    <source>
        <dbReference type="EMBL" id="QDT65865.1"/>
    </source>
</evidence>
<keyword evidence="2" id="KW-0808">Transferase</keyword>
<protein>
    <submittedName>
        <fullName evidence="2">Thiosulfate sulfurtransferase GlpE</fullName>
        <ecNumber evidence="2">2.8.1.1</ecNumber>
    </submittedName>
</protein>
<feature type="domain" description="Rhodanese" evidence="1">
    <location>
        <begin position="45"/>
        <end position="135"/>
    </location>
</feature>
<dbReference type="PROSITE" id="PS50206">
    <property type="entry name" value="RHODANESE_3"/>
    <property type="match status" value="1"/>
</dbReference>
<dbReference type="InterPro" id="IPR036873">
    <property type="entry name" value="Rhodanese-like_dom_sf"/>
</dbReference>
<dbReference type="InterPro" id="IPR001763">
    <property type="entry name" value="Rhodanese-like_dom"/>
</dbReference>
<dbReference type="PROSITE" id="PS00380">
    <property type="entry name" value="RHODANESE_1"/>
    <property type="match status" value="1"/>
</dbReference>
<evidence type="ECO:0000313" key="3">
    <source>
        <dbReference type="Proteomes" id="UP000319976"/>
    </source>
</evidence>
<sequence>MTPTILNKHKTMAKQHAPRFLEIVNDAKTRVKETDVPTIKSRMDAGDEFTLVDVREESEFAAGHIPGAMHLGKGVLERDAEAKLTDTDAEIVLYCGGGFRSALAADNLQKMGYTNVVSMDGGFRGWKESGFDIEQ</sequence>
<reference evidence="2 3" key="1">
    <citation type="submission" date="2019-02" db="EMBL/GenBank/DDBJ databases">
        <title>Deep-cultivation of Planctomycetes and their phenomic and genomic characterization uncovers novel biology.</title>
        <authorList>
            <person name="Wiegand S."/>
            <person name="Jogler M."/>
            <person name="Boedeker C."/>
            <person name="Pinto D."/>
            <person name="Vollmers J."/>
            <person name="Rivas-Marin E."/>
            <person name="Kohn T."/>
            <person name="Peeters S.H."/>
            <person name="Heuer A."/>
            <person name="Rast P."/>
            <person name="Oberbeckmann S."/>
            <person name="Bunk B."/>
            <person name="Jeske O."/>
            <person name="Meyerdierks A."/>
            <person name="Storesund J.E."/>
            <person name="Kallscheuer N."/>
            <person name="Luecker S."/>
            <person name="Lage O.M."/>
            <person name="Pohl T."/>
            <person name="Merkel B.J."/>
            <person name="Hornburger P."/>
            <person name="Mueller R.-W."/>
            <person name="Bruemmer F."/>
            <person name="Labrenz M."/>
            <person name="Spormann A.M."/>
            <person name="Op den Camp H."/>
            <person name="Overmann J."/>
            <person name="Amann R."/>
            <person name="Jetten M.S.M."/>
            <person name="Mascher T."/>
            <person name="Medema M.H."/>
            <person name="Devos D.P."/>
            <person name="Kaster A.-K."/>
            <person name="Ovreas L."/>
            <person name="Rohde M."/>
            <person name="Galperin M.Y."/>
            <person name="Jogler C."/>
        </authorList>
    </citation>
    <scope>NUCLEOTIDE SEQUENCE [LARGE SCALE GENOMIC DNA]</scope>
    <source>
        <strain evidence="2 3">V22</strain>
    </source>
</reference>
<dbReference type="EC" id="2.8.1.1" evidence="2"/>
<gene>
    <name evidence="2" type="primary">glpE</name>
    <name evidence="2" type="ORF">V22_31270</name>
</gene>
<dbReference type="InterPro" id="IPR001307">
    <property type="entry name" value="Thiosulphate_STrfase_CS"/>
</dbReference>
<dbReference type="PANTHER" id="PTHR44086:SF13">
    <property type="entry name" value="THIOSULFATE SULFURTRANSFERASE PSPE"/>
    <property type="match status" value="1"/>
</dbReference>
<dbReference type="Pfam" id="PF00581">
    <property type="entry name" value="Rhodanese"/>
    <property type="match status" value="1"/>
</dbReference>
<proteinExistence type="predicted"/>
<dbReference type="SMART" id="SM00450">
    <property type="entry name" value="RHOD"/>
    <property type="match status" value="1"/>
</dbReference>
<dbReference type="SUPFAM" id="SSF52821">
    <property type="entry name" value="Rhodanese/Cell cycle control phosphatase"/>
    <property type="match status" value="1"/>
</dbReference>
<dbReference type="PANTHER" id="PTHR44086">
    <property type="entry name" value="THIOSULFATE SULFURTRANSFERASE RDL2, MITOCHONDRIAL-RELATED"/>
    <property type="match status" value="1"/>
</dbReference>
<dbReference type="EMBL" id="CP036316">
    <property type="protein sequence ID" value="QDT65865.1"/>
    <property type="molecule type" value="Genomic_DNA"/>
</dbReference>
<dbReference type="KEGG" id="chya:V22_31270"/>
<dbReference type="CDD" id="cd00158">
    <property type="entry name" value="RHOD"/>
    <property type="match status" value="1"/>
</dbReference>
<name>A0A517TBV5_9PLAN</name>
<accession>A0A517TBV5</accession>
<keyword evidence="3" id="KW-1185">Reference proteome</keyword>